<organism evidence="1 2">
    <name type="scientific">Oryza meyeriana var. granulata</name>
    <dbReference type="NCBI Taxonomy" id="110450"/>
    <lineage>
        <taxon>Eukaryota</taxon>
        <taxon>Viridiplantae</taxon>
        <taxon>Streptophyta</taxon>
        <taxon>Embryophyta</taxon>
        <taxon>Tracheophyta</taxon>
        <taxon>Spermatophyta</taxon>
        <taxon>Magnoliopsida</taxon>
        <taxon>Liliopsida</taxon>
        <taxon>Poales</taxon>
        <taxon>Poaceae</taxon>
        <taxon>BOP clade</taxon>
        <taxon>Oryzoideae</taxon>
        <taxon>Oryzeae</taxon>
        <taxon>Oryzinae</taxon>
        <taxon>Oryza</taxon>
        <taxon>Oryza meyeriana</taxon>
    </lineage>
</organism>
<dbReference type="Gene3D" id="2.40.50.140">
    <property type="entry name" value="Nucleic acid-binding proteins"/>
    <property type="match status" value="1"/>
</dbReference>
<evidence type="ECO:0008006" key="3">
    <source>
        <dbReference type="Google" id="ProtNLM"/>
    </source>
</evidence>
<feature type="non-terminal residue" evidence="1">
    <location>
        <position position="1"/>
    </location>
</feature>
<sequence>ARKEEIASGHYVRMFNNILIEGRIYTIHGVRFQPNTWEIEFRAIAGHYECVFARHTRVELYIPPLQFPLYPKYLMEFHDVKRRPNKTFVDIAGVLVYLGRVNRTGNGFYREATLMDTRRNLLVIGVYSNHLTRHVLEWASTKANNHIIMGTMLKLDIKYWCLESSDYTKFHFNPMHPATNELQ</sequence>
<accession>A0A6G1DZM4</accession>
<dbReference type="AlphaFoldDB" id="A0A6G1DZM4"/>
<reference evidence="1 2" key="1">
    <citation type="submission" date="2019-11" db="EMBL/GenBank/DDBJ databases">
        <title>Whole genome sequence of Oryza granulata.</title>
        <authorList>
            <person name="Li W."/>
        </authorList>
    </citation>
    <scope>NUCLEOTIDE SEQUENCE [LARGE SCALE GENOMIC DNA]</scope>
    <source>
        <strain evidence="2">cv. Menghai</strain>
        <tissue evidence="1">Leaf</tissue>
    </source>
</reference>
<dbReference type="PANTHER" id="PTHR48299">
    <property type="entry name" value="ACT DOMAIN-CONTAINING PROTEIN ACR9"/>
    <property type="match status" value="1"/>
</dbReference>
<gene>
    <name evidence="1" type="ORF">E2562_021709</name>
</gene>
<evidence type="ECO:0000313" key="2">
    <source>
        <dbReference type="Proteomes" id="UP000479710"/>
    </source>
</evidence>
<dbReference type="EMBL" id="SPHZ02000005">
    <property type="protein sequence ID" value="KAF0918018.1"/>
    <property type="molecule type" value="Genomic_DNA"/>
</dbReference>
<protein>
    <recommendedName>
        <fullName evidence="3">DUF223 domain-containing protein</fullName>
    </recommendedName>
</protein>
<dbReference type="OrthoDB" id="686632at2759"/>
<dbReference type="PANTHER" id="PTHR48299:SF2">
    <property type="entry name" value="ATP-DEPENDENT DNA HELICASE"/>
    <property type="match status" value="1"/>
</dbReference>
<comment type="caution">
    <text evidence="1">The sequence shown here is derived from an EMBL/GenBank/DDBJ whole genome shotgun (WGS) entry which is preliminary data.</text>
</comment>
<dbReference type="InterPro" id="IPR012340">
    <property type="entry name" value="NA-bd_OB-fold"/>
</dbReference>
<feature type="non-terminal residue" evidence="1">
    <location>
        <position position="183"/>
    </location>
</feature>
<name>A0A6G1DZM4_9ORYZ</name>
<keyword evidence="2" id="KW-1185">Reference proteome</keyword>
<proteinExistence type="predicted"/>
<evidence type="ECO:0000313" key="1">
    <source>
        <dbReference type="EMBL" id="KAF0918018.1"/>
    </source>
</evidence>
<dbReference type="Proteomes" id="UP000479710">
    <property type="component" value="Unassembled WGS sequence"/>
</dbReference>